<accession>A0A0W0W488</accession>
<name>A0A0W0W488_9GAMM</name>
<organism evidence="1 2">
    <name type="scientific">Legionella maceachernii</name>
    <dbReference type="NCBI Taxonomy" id="466"/>
    <lineage>
        <taxon>Bacteria</taxon>
        <taxon>Pseudomonadati</taxon>
        <taxon>Pseudomonadota</taxon>
        <taxon>Gammaproteobacteria</taxon>
        <taxon>Legionellales</taxon>
        <taxon>Legionellaceae</taxon>
        <taxon>Legionella</taxon>
    </lineage>
</organism>
<comment type="caution">
    <text evidence="1">The sequence shown here is derived from an EMBL/GenBank/DDBJ whole genome shotgun (WGS) entry which is preliminary data.</text>
</comment>
<protein>
    <submittedName>
        <fullName evidence="1">Uncharacterized protein</fullName>
    </submittedName>
</protein>
<proteinExistence type="predicted"/>
<reference evidence="1 2" key="1">
    <citation type="submission" date="2015-11" db="EMBL/GenBank/DDBJ databases">
        <title>Genomic analysis of 38 Legionella species identifies large and diverse effector repertoires.</title>
        <authorList>
            <person name="Burstein D."/>
            <person name="Amaro F."/>
            <person name="Zusman T."/>
            <person name="Lifshitz Z."/>
            <person name="Cohen O."/>
            <person name="Gilbert J.A."/>
            <person name="Pupko T."/>
            <person name="Shuman H.A."/>
            <person name="Segal G."/>
        </authorList>
    </citation>
    <scope>NUCLEOTIDE SEQUENCE [LARGE SCALE GENOMIC DNA]</scope>
    <source>
        <strain evidence="1 2">PX-1-G2-E2</strain>
    </source>
</reference>
<evidence type="ECO:0000313" key="2">
    <source>
        <dbReference type="Proteomes" id="UP000054908"/>
    </source>
</evidence>
<keyword evidence="2" id="KW-1185">Reference proteome</keyword>
<evidence type="ECO:0000313" key="1">
    <source>
        <dbReference type="EMBL" id="KTD27042.1"/>
    </source>
</evidence>
<sequence length="60" mass="6820">MTFQKSKLVSLDSFSVLECSKRLFVLQTGLSTLETSNPIANKQATLLWTVRCFLKITRLI</sequence>
<dbReference type="AlphaFoldDB" id="A0A0W0W488"/>
<dbReference type="PATRIC" id="fig|466.6.peg.1367"/>
<gene>
    <name evidence="1" type="ORF">Lmac_1290</name>
</gene>
<dbReference type="EMBL" id="LNYL01000033">
    <property type="protein sequence ID" value="KTD27042.1"/>
    <property type="molecule type" value="Genomic_DNA"/>
</dbReference>
<dbReference type="Proteomes" id="UP000054908">
    <property type="component" value="Unassembled WGS sequence"/>
</dbReference>
<dbReference type="RefSeq" id="WP_133140987.1">
    <property type="nucleotide sequence ID" value="NZ_CAAAIB010000009.1"/>
</dbReference>
<dbReference type="STRING" id="466.Lmac_1290"/>